<dbReference type="Pfam" id="PF00226">
    <property type="entry name" value="DnaJ"/>
    <property type="match status" value="1"/>
</dbReference>
<protein>
    <recommendedName>
        <fullName evidence="5">J domain-containing protein</fullName>
    </recommendedName>
</protein>
<dbReference type="CDD" id="cd06257">
    <property type="entry name" value="DnaJ"/>
    <property type="match status" value="1"/>
</dbReference>
<dbReference type="EMBL" id="JAQMWT010000002">
    <property type="protein sequence ID" value="KAJ8614608.1"/>
    <property type="molecule type" value="Genomic_DNA"/>
</dbReference>
<dbReference type="Gene3D" id="1.10.287.110">
    <property type="entry name" value="DnaJ domain"/>
    <property type="match status" value="1"/>
</dbReference>
<dbReference type="SUPFAM" id="SSF144217">
    <property type="entry name" value="CSL zinc finger"/>
    <property type="match status" value="1"/>
</dbReference>
<dbReference type="InterPro" id="IPR036671">
    <property type="entry name" value="DPH_MB_sf"/>
</dbReference>
<evidence type="ECO:0000259" key="5">
    <source>
        <dbReference type="PROSITE" id="PS50076"/>
    </source>
</evidence>
<dbReference type="Pfam" id="PF05207">
    <property type="entry name" value="Zn_ribbon_CSL"/>
    <property type="match status" value="1"/>
</dbReference>
<dbReference type="SUPFAM" id="SSF46565">
    <property type="entry name" value="Chaperone J-domain"/>
    <property type="match status" value="1"/>
</dbReference>
<evidence type="ECO:0000256" key="1">
    <source>
        <dbReference type="ARBA" id="ARBA00006169"/>
    </source>
</evidence>
<dbReference type="InterPro" id="IPR036869">
    <property type="entry name" value="J_dom_sf"/>
</dbReference>
<dbReference type="AlphaFoldDB" id="A0AAD7UPR9"/>
<organism evidence="6 7">
    <name type="scientific">Chrysophaeum taylorii</name>
    <dbReference type="NCBI Taxonomy" id="2483200"/>
    <lineage>
        <taxon>Eukaryota</taxon>
        <taxon>Sar</taxon>
        <taxon>Stramenopiles</taxon>
        <taxon>Ochrophyta</taxon>
        <taxon>Pelagophyceae</taxon>
        <taxon>Pelagomonadales</taxon>
        <taxon>Pelagomonadaceae</taxon>
        <taxon>Chrysophaeum</taxon>
    </lineage>
</organism>
<comment type="similarity">
    <text evidence="1">Belongs to the DPH4 family.</text>
</comment>
<dbReference type="GO" id="GO:0001671">
    <property type="term" value="F:ATPase activator activity"/>
    <property type="evidence" value="ECO:0007669"/>
    <property type="project" value="TreeGrafter"/>
</dbReference>
<evidence type="ECO:0000256" key="4">
    <source>
        <dbReference type="ARBA" id="ARBA00023004"/>
    </source>
</evidence>
<dbReference type="PANTHER" id="PTHR45255">
    <property type="entry name" value="DNAJ HOMOLOG SUBFAMILY C MEMBER 24"/>
    <property type="match status" value="1"/>
</dbReference>
<dbReference type="GO" id="GO:0008198">
    <property type="term" value="F:ferrous iron binding"/>
    <property type="evidence" value="ECO:0007669"/>
    <property type="project" value="TreeGrafter"/>
</dbReference>
<dbReference type="PANTHER" id="PTHR45255:SF1">
    <property type="entry name" value="DNAJ HOMOLOG SUBFAMILY C MEMBER 24"/>
    <property type="match status" value="1"/>
</dbReference>
<evidence type="ECO:0000313" key="7">
    <source>
        <dbReference type="Proteomes" id="UP001230188"/>
    </source>
</evidence>
<name>A0AAD7UPR9_9STRA</name>
<dbReference type="SMART" id="SM00271">
    <property type="entry name" value="DnaJ"/>
    <property type="match status" value="1"/>
</dbReference>
<sequence>MTLYDTLEVNPDATLDELRRSYHRLALRHHPDKGGHGFTNLQRAWELLRDPATRAAYDHSISNQRRIIWRNVPVTALRSEDKGLALDCRCGSLFYLDRDDARSPILVPCDGCSLHIRVYPPGHHQTIV</sequence>
<feature type="domain" description="J" evidence="5">
    <location>
        <begin position="2"/>
        <end position="61"/>
    </location>
</feature>
<evidence type="ECO:0000256" key="3">
    <source>
        <dbReference type="ARBA" id="ARBA00022833"/>
    </source>
</evidence>
<comment type="caution">
    <text evidence="6">The sequence shown here is derived from an EMBL/GenBank/DDBJ whole genome shotgun (WGS) entry which is preliminary data.</text>
</comment>
<reference evidence="6" key="1">
    <citation type="submission" date="2023-01" db="EMBL/GenBank/DDBJ databases">
        <title>Metagenome sequencing of chrysophaentin producing Chrysophaeum taylorii.</title>
        <authorList>
            <person name="Davison J."/>
            <person name="Bewley C."/>
        </authorList>
    </citation>
    <scope>NUCLEOTIDE SEQUENCE</scope>
    <source>
        <strain evidence="6">NIES-1699</strain>
    </source>
</reference>
<proteinExistence type="inferred from homology"/>
<keyword evidence="7" id="KW-1185">Reference proteome</keyword>
<evidence type="ECO:0000256" key="2">
    <source>
        <dbReference type="ARBA" id="ARBA00022723"/>
    </source>
</evidence>
<dbReference type="Gene3D" id="3.10.660.10">
    <property type="entry name" value="DPH Zinc finger"/>
    <property type="match status" value="1"/>
</dbReference>
<accession>A0AAD7UPR9</accession>
<dbReference type="InterPro" id="IPR001623">
    <property type="entry name" value="DnaJ_domain"/>
</dbReference>
<evidence type="ECO:0000313" key="6">
    <source>
        <dbReference type="EMBL" id="KAJ8614608.1"/>
    </source>
</evidence>
<dbReference type="InterPro" id="IPR018253">
    <property type="entry name" value="DnaJ_domain_CS"/>
</dbReference>
<gene>
    <name evidence="6" type="ORF">CTAYLR_004964</name>
</gene>
<keyword evidence="4" id="KW-0408">Iron</keyword>
<dbReference type="InterPro" id="IPR007872">
    <property type="entry name" value="DPH_MB_dom"/>
</dbReference>
<keyword evidence="3" id="KW-0862">Zinc</keyword>
<keyword evidence="2" id="KW-0479">Metal-binding</keyword>
<dbReference type="Proteomes" id="UP001230188">
    <property type="component" value="Unassembled WGS sequence"/>
</dbReference>
<dbReference type="PROSITE" id="PS50076">
    <property type="entry name" value="DNAJ_2"/>
    <property type="match status" value="1"/>
</dbReference>
<dbReference type="PRINTS" id="PR00625">
    <property type="entry name" value="JDOMAIN"/>
</dbReference>
<dbReference type="PROSITE" id="PS00636">
    <property type="entry name" value="DNAJ_1"/>
    <property type="match status" value="1"/>
</dbReference>